<dbReference type="InterPro" id="IPR036397">
    <property type="entry name" value="RNaseH_sf"/>
</dbReference>
<dbReference type="AlphaFoldDB" id="A0A329S5A9"/>
<dbReference type="Gene3D" id="3.30.420.10">
    <property type="entry name" value="Ribonuclease H-like superfamily/Ribonuclease H"/>
    <property type="match status" value="1"/>
</dbReference>
<sequence length="94" mass="10368">MCQPPRSPDMNALDICVFNALQALQLKQTTNNLDGLVYAVTKAFEQLSPATIDKCYITLQNAMQSVIQCAEGSDYQLSRVRKEHIRGAIHASVA</sequence>
<evidence type="ECO:0000313" key="3">
    <source>
        <dbReference type="Proteomes" id="UP000251314"/>
    </source>
</evidence>
<reference evidence="1" key="2">
    <citation type="submission" date="2021-01" db="EMBL/GenBank/DDBJ databases">
        <title>Phytophthora aleatoria, a newly-described species from Pinus radiata is distinct from Phytophthora cactorum isolates based on comparative genomics.</title>
        <authorList>
            <person name="Mcdougal R."/>
            <person name="Panda P."/>
            <person name="Williams N."/>
            <person name="Studholme D.J."/>
        </authorList>
    </citation>
    <scope>NUCLEOTIDE SEQUENCE</scope>
    <source>
        <strain evidence="1">NZFS 3830</strain>
    </source>
</reference>
<evidence type="ECO:0000313" key="2">
    <source>
        <dbReference type="EMBL" id="RAW30808.1"/>
    </source>
</evidence>
<comment type="caution">
    <text evidence="2">The sequence shown here is derived from an EMBL/GenBank/DDBJ whole genome shotgun (WGS) entry which is preliminary data.</text>
</comment>
<organism evidence="2 3">
    <name type="scientific">Phytophthora cactorum</name>
    <dbReference type="NCBI Taxonomy" id="29920"/>
    <lineage>
        <taxon>Eukaryota</taxon>
        <taxon>Sar</taxon>
        <taxon>Stramenopiles</taxon>
        <taxon>Oomycota</taxon>
        <taxon>Peronosporomycetes</taxon>
        <taxon>Peronosporales</taxon>
        <taxon>Peronosporaceae</taxon>
        <taxon>Phytophthora</taxon>
    </lineage>
</organism>
<dbReference type="Proteomes" id="UP000688947">
    <property type="component" value="Unassembled WGS sequence"/>
</dbReference>
<reference evidence="2 3" key="1">
    <citation type="submission" date="2018-01" db="EMBL/GenBank/DDBJ databases">
        <title>Draft genome of the strawberry crown rot pathogen Phytophthora cactorum.</title>
        <authorList>
            <person name="Armitage A.D."/>
            <person name="Lysoe E."/>
            <person name="Nellist C.F."/>
            <person name="Harrison R.J."/>
            <person name="Brurberg M.B."/>
        </authorList>
    </citation>
    <scope>NUCLEOTIDE SEQUENCE [LARGE SCALE GENOMIC DNA]</scope>
    <source>
        <strain evidence="2 3">10300</strain>
    </source>
</reference>
<accession>A0A329S5A9</accession>
<dbReference type="GO" id="GO:0003676">
    <property type="term" value="F:nucleic acid binding"/>
    <property type="evidence" value="ECO:0007669"/>
    <property type="project" value="InterPro"/>
</dbReference>
<dbReference type="EMBL" id="MJFZ01000351">
    <property type="protein sequence ID" value="RAW30808.1"/>
    <property type="molecule type" value="Genomic_DNA"/>
</dbReference>
<protein>
    <submittedName>
        <fullName evidence="2">Uncharacterized protein</fullName>
    </submittedName>
</protein>
<dbReference type="OrthoDB" id="90530at2759"/>
<evidence type="ECO:0000313" key="1">
    <source>
        <dbReference type="EMBL" id="KAG6962948.1"/>
    </source>
</evidence>
<dbReference type="EMBL" id="JAENGZ010000287">
    <property type="protein sequence ID" value="KAG6962948.1"/>
    <property type="molecule type" value="Genomic_DNA"/>
</dbReference>
<dbReference type="Proteomes" id="UP000251314">
    <property type="component" value="Unassembled WGS sequence"/>
</dbReference>
<dbReference type="VEuPathDB" id="FungiDB:PC110_g12831"/>
<gene>
    <name evidence="1" type="ORF">JG687_00006834</name>
    <name evidence="2" type="ORF">PC110_g12831</name>
</gene>
<name>A0A329S5A9_9STRA</name>
<proteinExistence type="predicted"/>
<dbReference type="PANTHER" id="PTHR47169">
    <property type="entry name" value="OS01G0541250 PROTEIN"/>
    <property type="match status" value="1"/>
</dbReference>
<keyword evidence="3" id="KW-1185">Reference proteome</keyword>
<dbReference type="PANTHER" id="PTHR47169:SF2">
    <property type="entry name" value="OS01G0541250 PROTEIN"/>
    <property type="match status" value="1"/>
</dbReference>